<dbReference type="RefSeq" id="WP_190481019.1">
    <property type="nucleotide sequence ID" value="NZ_JACOFT010000007.1"/>
</dbReference>
<gene>
    <name evidence="1" type="ORF">H8K26_16625</name>
</gene>
<dbReference type="Proteomes" id="UP000637632">
    <property type="component" value="Unassembled WGS sequence"/>
</dbReference>
<proteinExistence type="predicted"/>
<reference evidence="1 2" key="1">
    <citation type="submission" date="2020-08" db="EMBL/GenBank/DDBJ databases">
        <title>Novel species isolated from subtropical streams in China.</title>
        <authorList>
            <person name="Lu H."/>
        </authorList>
    </citation>
    <scope>NUCLEOTIDE SEQUENCE [LARGE SCALE GENOMIC DNA]</scope>
    <source>
        <strain evidence="1 2">CCTCC AB 2015119</strain>
    </source>
</reference>
<sequence length="191" mass="22046">MKNRTQYIQLIHIAKSQLGLDDDVYRSMLTGLELPNSTTKMSVPELKKVLDHLKRSGFKVRSKTKDRPQADSEQAKMLRGLWLELAGLGYVQDPSERALSAWVKRETGVAALQWLTVETAQKTIEKLKQWRWRDEKKIKKMAFQLCSQGLLTTSDIHMLSKEWFQTTNITKQVSAQMLQKLKQIEEVTNGK</sequence>
<keyword evidence="2" id="KW-1185">Reference proteome</keyword>
<dbReference type="EMBL" id="JACOFT010000007">
    <property type="protein sequence ID" value="MBC3813069.1"/>
    <property type="molecule type" value="Genomic_DNA"/>
</dbReference>
<organism evidence="1 2">
    <name type="scientific">Undibacterium aquatile</name>
    <dbReference type="NCBI Taxonomy" id="1537398"/>
    <lineage>
        <taxon>Bacteria</taxon>
        <taxon>Pseudomonadati</taxon>
        <taxon>Pseudomonadota</taxon>
        <taxon>Betaproteobacteria</taxon>
        <taxon>Burkholderiales</taxon>
        <taxon>Oxalobacteraceae</taxon>
        <taxon>Undibacterium</taxon>
    </lineage>
</organism>
<dbReference type="Pfam" id="PF06252">
    <property type="entry name" value="GemA"/>
    <property type="match status" value="1"/>
</dbReference>
<name>A0ABR6XJH8_9BURK</name>
<dbReference type="InterPro" id="IPR009363">
    <property type="entry name" value="Phage_Mu_Gp16"/>
</dbReference>
<accession>A0ABR6XJH8</accession>
<protein>
    <submittedName>
        <fullName evidence="1">Regulatory protein GemA</fullName>
    </submittedName>
</protein>
<comment type="caution">
    <text evidence="1">The sequence shown here is derived from an EMBL/GenBank/DDBJ whole genome shotgun (WGS) entry which is preliminary data.</text>
</comment>
<evidence type="ECO:0000313" key="1">
    <source>
        <dbReference type="EMBL" id="MBC3813069.1"/>
    </source>
</evidence>
<evidence type="ECO:0000313" key="2">
    <source>
        <dbReference type="Proteomes" id="UP000637632"/>
    </source>
</evidence>